<accession>A0ABP7N569</accession>
<proteinExistence type="predicted"/>
<evidence type="ECO:0000313" key="1">
    <source>
        <dbReference type="EMBL" id="GAA3937156.1"/>
    </source>
</evidence>
<name>A0ABP7N569_9BACT</name>
<sequence>MCVTGTRAQLFYDVKLAPEQAQALKPQPMYVARVVDARASKSGLGWLSNGLDNTRKLARFPQGVEQELTGFFSLIIHPSEARPLVLVVRRLGLAEQAAPPLQEYALAEVAADFYYQHTDGYHLVHHATELTTGQGFDVTSQHANNLGRALLQALAPLATLRPEQATAGPALTWEQVLRAVPAAAYPVQAAQTVPAGVYRTVADFQQNTPRAGVEWQTKSWALLPGAAPISGTQPTGLKLRGDTPDGQWHDGREYWGFCDGQQVYIRHGNAFYPLQRTAAGYEYQAPVYLDPRQRSAAVVYTPGGVFVRQSPVLVAATLRLQPDTGFASEDLPPTTRADAPAAVATVVVYRRPDAAPTRTVQVLLNGQPMGALRSGEYLTLPMPAGTLAEISVCGQTEREACFRFRPDLRAANYLDCHLGTATQPAPTLRLVSADTGTAALQECAEAEASR</sequence>
<dbReference type="EMBL" id="BAABDH010000038">
    <property type="protein sequence ID" value="GAA3937156.1"/>
    <property type="molecule type" value="Genomic_DNA"/>
</dbReference>
<keyword evidence="2" id="KW-1185">Reference proteome</keyword>
<evidence type="ECO:0000313" key="2">
    <source>
        <dbReference type="Proteomes" id="UP001499909"/>
    </source>
</evidence>
<organism evidence="1 2">
    <name type="scientific">Hymenobacter algoricola</name>
    <dbReference type="NCBI Taxonomy" id="486267"/>
    <lineage>
        <taxon>Bacteria</taxon>
        <taxon>Pseudomonadati</taxon>
        <taxon>Bacteroidota</taxon>
        <taxon>Cytophagia</taxon>
        <taxon>Cytophagales</taxon>
        <taxon>Hymenobacteraceae</taxon>
        <taxon>Hymenobacter</taxon>
    </lineage>
</organism>
<reference evidence="2" key="1">
    <citation type="journal article" date="2019" name="Int. J. Syst. Evol. Microbiol.">
        <title>The Global Catalogue of Microorganisms (GCM) 10K type strain sequencing project: providing services to taxonomists for standard genome sequencing and annotation.</title>
        <authorList>
            <consortium name="The Broad Institute Genomics Platform"/>
            <consortium name="The Broad Institute Genome Sequencing Center for Infectious Disease"/>
            <person name="Wu L."/>
            <person name="Ma J."/>
        </authorList>
    </citation>
    <scope>NUCLEOTIDE SEQUENCE [LARGE SCALE GENOMIC DNA]</scope>
    <source>
        <strain evidence="2">JCM 17214</strain>
    </source>
</reference>
<comment type="caution">
    <text evidence="1">The sequence shown here is derived from an EMBL/GenBank/DDBJ whole genome shotgun (WGS) entry which is preliminary data.</text>
</comment>
<gene>
    <name evidence="1" type="ORF">GCM10022406_21660</name>
</gene>
<protein>
    <submittedName>
        <fullName evidence="1">Uncharacterized protein</fullName>
    </submittedName>
</protein>
<dbReference type="Proteomes" id="UP001499909">
    <property type="component" value="Unassembled WGS sequence"/>
</dbReference>